<comment type="similarity">
    <text evidence="1">Belongs to the 'phage' integrase family.</text>
</comment>
<keyword evidence="3" id="KW-0238">DNA-binding</keyword>
<evidence type="ECO:0000256" key="2">
    <source>
        <dbReference type="ARBA" id="ARBA00022908"/>
    </source>
</evidence>
<dbReference type="PANTHER" id="PTHR30349:SF41">
    <property type="entry name" value="INTEGRASE_RECOMBINASE PROTEIN MJ0367-RELATED"/>
    <property type="match status" value="1"/>
</dbReference>
<dbReference type="AlphaFoldDB" id="A0A9W4VUT2"/>
<protein>
    <submittedName>
        <fullName evidence="6">Tyrosine recombinase XerC</fullName>
    </submittedName>
</protein>
<dbReference type="EMBL" id="CAMAPB010000058">
    <property type="protein sequence ID" value="CAH9064490.1"/>
    <property type="molecule type" value="Genomic_DNA"/>
</dbReference>
<dbReference type="Gene3D" id="1.10.150.130">
    <property type="match status" value="1"/>
</dbReference>
<name>A0A9W4VUT2_PSEHA</name>
<reference evidence="6" key="1">
    <citation type="submission" date="2022-07" db="EMBL/GenBank/DDBJ databases">
        <authorList>
            <person name="Criscuolo A."/>
        </authorList>
    </citation>
    <scope>NUCLEOTIDE SEQUENCE</scope>
    <source>
        <strain evidence="6">CIP103197</strain>
    </source>
</reference>
<dbReference type="InterPro" id="IPR011010">
    <property type="entry name" value="DNA_brk_join_enz"/>
</dbReference>
<keyword evidence="4" id="KW-0233">DNA recombination</keyword>
<evidence type="ECO:0000256" key="1">
    <source>
        <dbReference type="ARBA" id="ARBA00008857"/>
    </source>
</evidence>
<feature type="domain" description="Tyr recombinase" evidence="5">
    <location>
        <begin position="137"/>
        <end position="330"/>
    </location>
</feature>
<dbReference type="SUPFAM" id="SSF56349">
    <property type="entry name" value="DNA breaking-rejoining enzymes"/>
    <property type="match status" value="1"/>
</dbReference>
<dbReference type="InterPro" id="IPR050090">
    <property type="entry name" value="Tyrosine_recombinase_XerCD"/>
</dbReference>
<dbReference type="GO" id="GO:0006310">
    <property type="term" value="P:DNA recombination"/>
    <property type="evidence" value="ECO:0007669"/>
    <property type="project" value="UniProtKB-KW"/>
</dbReference>
<keyword evidence="2" id="KW-0229">DNA integration</keyword>
<evidence type="ECO:0000313" key="7">
    <source>
        <dbReference type="Proteomes" id="UP001152447"/>
    </source>
</evidence>
<evidence type="ECO:0000259" key="5">
    <source>
        <dbReference type="PROSITE" id="PS51898"/>
    </source>
</evidence>
<dbReference type="RefSeq" id="WP_262977220.1">
    <property type="nucleotide sequence ID" value="NZ_CAMAPB010000058.1"/>
</dbReference>
<organism evidence="6 7">
    <name type="scientific">Pseudoalteromonas haloplanktis</name>
    <name type="common">Alteromonas haloplanktis</name>
    <dbReference type="NCBI Taxonomy" id="228"/>
    <lineage>
        <taxon>Bacteria</taxon>
        <taxon>Pseudomonadati</taxon>
        <taxon>Pseudomonadota</taxon>
        <taxon>Gammaproteobacteria</taxon>
        <taxon>Alteromonadales</taxon>
        <taxon>Pseudoalteromonadaceae</taxon>
        <taxon>Pseudoalteromonas</taxon>
    </lineage>
</organism>
<dbReference type="PANTHER" id="PTHR30349">
    <property type="entry name" value="PHAGE INTEGRASE-RELATED"/>
    <property type="match status" value="1"/>
</dbReference>
<dbReference type="Gene3D" id="1.10.443.10">
    <property type="entry name" value="Intergrase catalytic core"/>
    <property type="match status" value="1"/>
</dbReference>
<evidence type="ECO:0000256" key="4">
    <source>
        <dbReference type="ARBA" id="ARBA00023172"/>
    </source>
</evidence>
<keyword evidence="7" id="KW-1185">Reference proteome</keyword>
<dbReference type="InterPro" id="IPR002104">
    <property type="entry name" value="Integrase_catalytic"/>
</dbReference>
<dbReference type="Proteomes" id="UP001152447">
    <property type="component" value="Unassembled WGS sequence"/>
</dbReference>
<comment type="caution">
    <text evidence="6">The sequence shown here is derived from an EMBL/GenBank/DDBJ whole genome shotgun (WGS) entry which is preliminary data.</text>
</comment>
<evidence type="ECO:0000256" key="3">
    <source>
        <dbReference type="ARBA" id="ARBA00023125"/>
    </source>
</evidence>
<dbReference type="InterPro" id="IPR013762">
    <property type="entry name" value="Integrase-like_cat_sf"/>
</dbReference>
<dbReference type="PROSITE" id="PS51898">
    <property type="entry name" value="TYR_RECOMBINASE"/>
    <property type="match status" value="1"/>
</dbReference>
<accession>A0A9W4VUT2</accession>
<proteinExistence type="inferred from homology"/>
<gene>
    <name evidence="6" type="primary">xerC_3</name>
    <name evidence="6" type="ORF">PSEHALCIP103_03159</name>
</gene>
<sequence>MKNRFGKLIDLKPDLPPAIYSSAKTVVYVDPQCPIFNYINTLRSNASKETATRALKAVATHTGYSGIYDICWKTIKHTDVSNLVQILISKQLSPNTINLYVSVVKSICERAYLLEMISRREFDAILKVKGDTGSRIKKHKVITRNEFSELLARIQGVNKANSTKKIRDTAVFHLLIGTGLRRNELATLNMSSFEIDSSNADKPIITGQYVKVIGKGNKERHVGIHPITREALNNWLAVRGASPGPVFVRVLKDGNFNVDPENHLSGSAIYGLCKSYGTVAPHSLRRSYATWLDESGTKLSRISKLLGHAKEATTAVYIIDDEQNSYNDILNNLF</sequence>
<evidence type="ECO:0000313" key="6">
    <source>
        <dbReference type="EMBL" id="CAH9064490.1"/>
    </source>
</evidence>
<dbReference type="Pfam" id="PF00589">
    <property type="entry name" value="Phage_integrase"/>
    <property type="match status" value="1"/>
</dbReference>
<dbReference type="InterPro" id="IPR010998">
    <property type="entry name" value="Integrase_recombinase_N"/>
</dbReference>
<dbReference type="GO" id="GO:0003677">
    <property type="term" value="F:DNA binding"/>
    <property type="evidence" value="ECO:0007669"/>
    <property type="project" value="UniProtKB-KW"/>
</dbReference>
<dbReference type="GO" id="GO:0015074">
    <property type="term" value="P:DNA integration"/>
    <property type="evidence" value="ECO:0007669"/>
    <property type="project" value="UniProtKB-KW"/>
</dbReference>